<keyword evidence="3" id="KW-1185">Reference proteome</keyword>
<dbReference type="InterPro" id="IPR016193">
    <property type="entry name" value="Cytidine_deaminase-like"/>
</dbReference>
<reference evidence="2 3" key="1">
    <citation type="journal article" date="2012" name="PLoS Pathog.">
        <title>Diverse lifestyles and strategies of plant pathogenesis encoded in the genomes of eighteen Dothideomycetes fungi.</title>
        <authorList>
            <person name="Ohm R.A."/>
            <person name="Feau N."/>
            <person name="Henrissat B."/>
            <person name="Schoch C.L."/>
            <person name="Horwitz B.A."/>
            <person name="Barry K.W."/>
            <person name="Condon B.J."/>
            <person name="Copeland A.C."/>
            <person name="Dhillon B."/>
            <person name="Glaser F."/>
            <person name="Hesse C.N."/>
            <person name="Kosti I."/>
            <person name="LaButti K."/>
            <person name="Lindquist E.A."/>
            <person name="Lucas S."/>
            <person name="Salamov A.A."/>
            <person name="Bradshaw R.E."/>
            <person name="Ciuffetti L."/>
            <person name="Hamelin R.C."/>
            <person name="Kema G.H.J."/>
            <person name="Lawrence C."/>
            <person name="Scott J.A."/>
            <person name="Spatafora J.W."/>
            <person name="Turgeon B.G."/>
            <person name="de Wit P.J.G.M."/>
            <person name="Zhong S."/>
            <person name="Goodwin S.B."/>
            <person name="Grigoriev I.V."/>
        </authorList>
    </citation>
    <scope>NUCLEOTIDE SEQUENCE [LARGE SCALE GENOMIC DNA]</scope>
    <source>
        <strain evidence="2 3">UAMH 10762</strain>
    </source>
</reference>
<dbReference type="OMA" id="IYWAHIG"/>
<protein>
    <recommendedName>
        <fullName evidence="1">CMP/dCMP-type deaminase domain-containing protein</fullName>
    </recommendedName>
</protein>
<evidence type="ECO:0000259" key="1">
    <source>
        <dbReference type="PROSITE" id="PS51747"/>
    </source>
</evidence>
<organism evidence="2 3">
    <name type="scientific">Baudoinia panamericana (strain UAMH 10762)</name>
    <name type="common">Angels' share fungus</name>
    <name type="synonym">Baudoinia compniacensis (strain UAMH 10762)</name>
    <dbReference type="NCBI Taxonomy" id="717646"/>
    <lineage>
        <taxon>Eukaryota</taxon>
        <taxon>Fungi</taxon>
        <taxon>Dikarya</taxon>
        <taxon>Ascomycota</taxon>
        <taxon>Pezizomycotina</taxon>
        <taxon>Dothideomycetes</taxon>
        <taxon>Dothideomycetidae</taxon>
        <taxon>Mycosphaerellales</taxon>
        <taxon>Teratosphaeriaceae</taxon>
        <taxon>Baudoinia</taxon>
    </lineage>
</organism>
<evidence type="ECO:0000313" key="2">
    <source>
        <dbReference type="EMBL" id="EMC96295.1"/>
    </source>
</evidence>
<accession>M2NBL0</accession>
<dbReference type="OrthoDB" id="408702at2759"/>
<evidence type="ECO:0000313" key="3">
    <source>
        <dbReference type="Proteomes" id="UP000011761"/>
    </source>
</evidence>
<name>M2NBL0_BAUPA</name>
<dbReference type="HOGENOM" id="CLU_025810_5_1_1"/>
<dbReference type="eggNOG" id="KOG1018">
    <property type="taxonomic scope" value="Eukaryota"/>
</dbReference>
<dbReference type="KEGG" id="bcom:BAUCODRAFT_33638"/>
<dbReference type="SUPFAM" id="SSF53927">
    <property type="entry name" value="Cytidine deaminase-like"/>
    <property type="match status" value="1"/>
</dbReference>
<dbReference type="CDD" id="cd01285">
    <property type="entry name" value="nucleoside_deaminase"/>
    <property type="match status" value="1"/>
</dbReference>
<dbReference type="Gene3D" id="3.40.140.10">
    <property type="entry name" value="Cytidine Deaminase, domain 2"/>
    <property type="match status" value="1"/>
</dbReference>
<gene>
    <name evidence="2" type="ORF">BAUCODRAFT_33638</name>
</gene>
<dbReference type="GO" id="GO:0047974">
    <property type="term" value="F:guanosine deaminase activity"/>
    <property type="evidence" value="ECO:0007669"/>
    <property type="project" value="TreeGrafter"/>
</dbReference>
<dbReference type="PANTHER" id="PTHR11079">
    <property type="entry name" value="CYTOSINE DEAMINASE FAMILY MEMBER"/>
    <property type="match status" value="1"/>
</dbReference>
<dbReference type="InterPro" id="IPR002125">
    <property type="entry name" value="CMP_dCMP_dom"/>
</dbReference>
<dbReference type="RefSeq" id="XP_007676049.1">
    <property type="nucleotide sequence ID" value="XM_007677859.1"/>
</dbReference>
<dbReference type="AlphaFoldDB" id="M2NBL0"/>
<dbReference type="STRING" id="717646.M2NBL0"/>
<sequence>MATLNVFPKRPPHPTAAQSETAIEACLVIQRRGVENGKQPFAAVLVASDNETILLSHSNIDHVNHAESCLARLAARHYSQAFLWQCTLYTTWEPCAMCTATCYWANIGRIMYAASEEQLMQLTDRGNEENMTLALPCRKVIECGQKDVEILGPLTGLDQKVIRESAEYWRKQT</sequence>
<dbReference type="GeneID" id="19112186"/>
<dbReference type="Proteomes" id="UP000011761">
    <property type="component" value="Unassembled WGS sequence"/>
</dbReference>
<dbReference type="EMBL" id="KB445555">
    <property type="protein sequence ID" value="EMC96295.1"/>
    <property type="molecule type" value="Genomic_DNA"/>
</dbReference>
<dbReference type="PROSITE" id="PS51747">
    <property type="entry name" value="CYT_DCMP_DEAMINASES_2"/>
    <property type="match status" value="1"/>
</dbReference>
<proteinExistence type="predicted"/>
<dbReference type="PANTHER" id="PTHR11079:SF161">
    <property type="entry name" value="CMP_DCMP-TYPE DEAMINASE DOMAIN-CONTAINING PROTEIN"/>
    <property type="match status" value="1"/>
</dbReference>
<feature type="domain" description="CMP/dCMP-type deaminase" evidence="1">
    <location>
        <begin position="17"/>
        <end position="127"/>
    </location>
</feature>
<dbReference type="GO" id="GO:0006152">
    <property type="term" value="P:purine nucleoside catabolic process"/>
    <property type="evidence" value="ECO:0007669"/>
    <property type="project" value="TreeGrafter"/>
</dbReference>
<dbReference type="Pfam" id="PF00383">
    <property type="entry name" value="dCMP_cyt_deam_1"/>
    <property type="match status" value="1"/>
</dbReference>